<dbReference type="OrthoDB" id="5198664at2"/>
<comment type="caution">
    <text evidence="1">The sequence shown here is derived from an EMBL/GenBank/DDBJ whole genome shotgun (WGS) entry which is preliminary data.</text>
</comment>
<gene>
    <name evidence="1" type="ORF">D9V34_07120</name>
</gene>
<organism evidence="1 2">
    <name type="scientific">Mycetocola lacteus</name>
    <dbReference type="NCBI Taxonomy" id="76637"/>
    <lineage>
        <taxon>Bacteria</taxon>
        <taxon>Bacillati</taxon>
        <taxon>Actinomycetota</taxon>
        <taxon>Actinomycetes</taxon>
        <taxon>Micrococcales</taxon>
        <taxon>Microbacteriaceae</taxon>
        <taxon>Mycetocola</taxon>
    </lineage>
</organism>
<accession>A0A3L7ARH7</accession>
<dbReference type="AlphaFoldDB" id="A0A3L7ARH7"/>
<keyword evidence="2" id="KW-1185">Reference proteome</keyword>
<protein>
    <submittedName>
        <fullName evidence="1">Uncharacterized protein</fullName>
    </submittedName>
</protein>
<evidence type="ECO:0000313" key="2">
    <source>
        <dbReference type="Proteomes" id="UP000269438"/>
    </source>
</evidence>
<proteinExistence type="predicted"/>
<reference evidence="1 2" key="1">
    <citation type="submission" date="2018-10" db="EMBL/GenBank/DDBJ databases">
        <authorList>
            <person name="Li J."/>
        </authorList>
    </citation>
    <scope>NUCLEOTIDE SEQUENCE [LARGE SCALE GENOMIC DNA]</scope>
    <source>
        <strain evidence="1 2">JCM 11654</strain>
    </source>
</reference>
<name>A0A3L7ARH7_9MICO</name>
<dbReference type="EMBL" id="RCUY01000005">
    <property type="protein sequence ID" value="RLP83007.1"/>
    <property type="molecule type" value="Genomic_DNA"/>
</dbReference>
<sequence>MGEVKKPQDHKKKVEVVDGAFRVTVRGIDLTVSKDVMDDFELLDDLAAAQKRDAVRLPSMLHRLVGDDFDRVMDGLRGENGRVSLEEGSAFVKELFEAIAPNS</sequence>
<dbReference type="Proteomes" id="UP000269438">
    <property type="component" value="Unassembled WGS sequence"/>
</dbReference>
<dbReference type="RefSeq" id="WP_121688145.1">
    <property type="nucleotide sequence ID" value="NZ_RCUY01000005.1"/>
</dbReference>
<evidence type="ECO:0000313" key="1">
    <source>
        <dbReference type="EMBL" id="RLP83007.1"/>
    </source>
</evidence>